<organism evidence="1">
    <name type="scientific">marine sediment metagenome</name>
    <dbReference type="NCBI Taxonomy" id="412755"/>
    <lineage>
        <taxon>unclassified sequences</taxon>
        <taxon>metagenomes</taxon>
        <taxon>ecological metagenomes</taxon>
    </lineage>
</organism>
<name>A0A0F9R8I6_9ZZZZ</name>
<dbReference type="EMBL" id="LAZR01003888">
    <property type="protein sequence ID" value="KKN13753.1"/>
    <property type="molecule type" value="Genomic_DNA"/>
</dbReference>
<accession>A0A0F9R8I6</accession>
<protein>
    <submittedName>
        <fullName evidence="1">Uncharacterized protein</fullName>
    </submittedName>
</protein>
<comment type="caution">
    <text evidence="1">The sequence shown here is derived from an EMBL/GenBank/DDBJ whole genome shotgun (WGS) entry which is preliminary data.</text>
</comment>
<reference evidence="1" key="1">
    <citation type="journal article" date="2015" name="Nature">
        <title>Complex archaea that bridge the gap between prokaryotes and eukaryotes.</title>
        <authorList>
            <person name="Spang A."/>
            <person name="Saw J.H."/>
            <person name="Jorgensen S.L."/>
            <person name="Zaremba-Niedzwiedzka K."/>
            <person name="Martijn J."/>
            <person name="Lind A.E."/>
            <person name="van Eijk R."/>
            <person name="Schleper C."/>
            <person name="Guy L."/>
            <person name="Ettema T.J."/>
        </authorList>
    </citation>
    <scope>NUCLEOTIDE SEQUENCE</scope>
</reference>
<gene>
    <name evidence="1" type="ORF">LCGC14_1003030</name>
</gene>
<proteinExistence type="predicted"/>
<evidence type="ECO:0000313" key="1">
    <source>
        <dbReference type="EMBL" id="KKN13753.1"/>
    </source>
</evidence>
<dbReference type="AlphaFoldDB" id="A0A0F9R8I6"/>
<sequence length="97" mass="10922">MTQQKPDNLALFETLGILGPDDTVMSNFDGAVVEGAEEALRNGFWGRHAGWNFNGSVWYKDGLFKEDVFAYHVYQTTLMAPTLQELMEKVNDEFGAE</sequence>